<evidence type="ECO:0000313" key="3">
    <source>
        <dbReference type="EMBL" id="GAA2728904.1"/>
    </source>
</evidence>
<feature type="compositionally biased region" description="Low complexity" evidence="1">
    <location>
        <begin position="347"/>
        <end position="359"/>
    </location>
</feature>
<feature type="region of interest" description="Disordered" evidence="1">
    <location>
        <begin position="158"/>
        <end position="406"/>
    </location>
</feature>
<keyword evidence="2" id="KW-0472">Membrane</keyword>
<keyword evidence="2" id="KW-0812">Transmembrane</keyword>
<gene>
    <name evidence="3" type="ORF">GCM10010439_38160</name>
</gene>
<keyword evidence="2" id="KW-1133">Transmembrane helix</keyword>
<feature type="compositionally biased region" description="Pro residues" evidence="1">
    <location>
        <begin position="64"/>
        <end position="76"/>
    </location>
</feature>
<organism evidence="3 4">
    <name type="scientific">Actinocorallia aurantiaca</name>
    <dbReference type="NCBI Taxonomy" id="46204"/>
    <lineage>
        <taxon>Bacteria</taxon>
        <taxon>Bacillati</taxon>
        <taxon>Actinomycetota</taxon>
        <taxon>Actinomycetes</taxon>
        <taxon>Streptosporangiales</taxon>
        <taxon>Thermomonosporaceae</taxon>
        <taxon>Actinocorallia</taxon>
    </lineage>
</organism>
<keyword evidence="4" id="KW-1185">Reference proteome</keyword>
<name>A0ABN3UC53_9ACTN</name>
<feature type="transmembrane region" description="Helical" evidence="2">
    <location>
        <begin position="412"/>
        <end position="432"/>
    </location>
</feature>
<reference evidence="3 4" key="1">
    <citation type="journal article" date="2019" name="Int. J. Syst. Evol. Microbiol.">
        <title>The Global Catalogue of Microorganisms (GCM) 10K type strain sequencing project: providing services to taxonomists for standard genome sequencing and annotation.</title>
        <authorList>
            <consortium name="The Broad Institute Genomics Platform"/>
            <consortium name="The Broad Institute Genome Sequencing Center for Infectious Disease"/>
            <person name="Wu L."/>
            <person name="Ma J."/>
        </authorList>
    </citation>
    <scope>NUCLEOTIDE SEQUENCE [LARGE SCALE GENOMIC DNA]</scope>
    <source>
        <strain evidence="3 4">JCM 8201</strain>
    </source>
</reference>
<evidence type="ECO:0000313" key="4">
    <source>
        <dbReference type="Proteomes" id="UP001501842"/>
    </source>
</evidence>
<accession>A0ABN3UC53</accession>
<feature type="region of interest" description="Disordered" evidence="1">
    <location>
        <begin position="49"/>
        <end position="135"/>
    </location>
</feature>
<comment type="caution">
    <text evidence="3">The sequence shown here is derived from an EMBL/GenBank/DDBJ whole genome shotgun (WGS) entry which is preliminary data.</text>
</comment>
<evidence type="ECO:0000256" key="2">
    <source>
        <dbReference type="SAM" id="Phobius"/>
    </source>
</evidence>
<protein>
    <submittedName>
        <fullName evidence="3">Uncharacterized protein</fullName>
    </submittedName>
</protein>
<feature type="compositionally biased region" description="Basic and acidic residues" evidence="1">
    <location>
        <begin position="295"/>
        <end position="313"/>
    </location>
</feature>
<dbReference type="Proteomes" id="UP001501842">
    <property type="component" value="Unassembled WGS sequence"/>
</dbReference>
<evidence type="ECO:0000256" key="1">
    <source>
        <dbReference type="SAM" id="MobiDB-lite"/>
    </source>
</evidence>
<feature type="region of interest" description="Disordered" evidence="1">
    <location>
        <begin position="442"/>
        <end position="461"/>
    </location>
</feature>
<sequence>MQCPSCATPASEGQSHCARCRTSLSALAGAYAAPTSSTEKTIMFDQAPWTPAPAEEPTGSWTPVPAPGEADPPAPAPEQQASGPFSSGFPAPELPAPAAPRQGEATEWWTPALDAPSGPTPLPPQQAWSPRALSAAPEIPEAPSVPIVPDSWFAGPVQEQASGGSGEFRQVQTGPFTPVFDGAGQGRPAEPPAAFSADSTFAAMGPPDPGAARPEEQDPYARPGGPVSEPPYVQPDGFESAPPHDRSDGFESPPSYGWPEPAQPEGPVSEHPYAQPGGFTAAQPYAQPEYGRQSEYGRTEYFQPEHGRPEYPRPDGLAAEPPYAQPNGLAAEPPYAAQQPGEPPYGQPQAGFAPAAQLGMMGGSGGSGGFGQQQPWGGPQEEKPLWDPNGPLPMTQSHRAPSADGGAKNKPLLIGVAALVVVALVSVCLVFFDGDDDPKSKIAPSQRPVAQVPAGERTTDPAAVKQARKVQALLNASAKSRGALSDALVKARKCAAIPASVNTMQQVAQQRQAQWKRAQQLNIPQLPEAVKLRAALARSIKLSLDVDLAYLAWARSNQGCKGKTPLKGANYKRGDRLSAQASRSKNRFLEMWNPIAPRYGLAKRQSF</sequence>
<proteinExistence type="predicted"/>
<dbReference type="EMBL" id="BAAATZ010000013">
    <property type="protein sequence ID" value="GAA2728904.1"/>
    <property type="molecule type" value="Genomic_DNA"/>
</dbReference>
<feature type="compositionally biased region" description="Gly residues" evidence="1">
    <location>
        <begin position="360"/>
        <end position="371"/>
    </location>
</feature>
<feature type="compositionally biased region" description="Low complexity" evidence="1">
    <location>
        <begin position="49"/>
        <end position="58"/>
    </location>
</feature>